<dbReference type="EMBL" id="NCWY01000001">
    <property type="protein sequence ID" value="PAK97221.1"/>
    <property type="molecule type" value="Genomic_DNA"/>
</dbReference>
<evidence type="ECO:0000313" key="6">
    <source>
        <dbReference type="Proteomes" id="UP000594979"/>
    </source>
</evidence>
<dbReference type="Pfam" id="PF01979">
    <property type="entry name" value="Amidohydro_1"/>
    <property type="match status" value="1"/>
</dbReference>
<accession>A0A269ZI12</accession>
<dbReference type="KEGG" id="bcau:I6G59_05305"/>
<reference evidence="4 6" key="2">
    <citation type="submission" date="2020-12" db="EMBL/GenBank/DDBJ databases">
        <title>FDA dAtabase for Regulatory Grade micrObial Sequences (FDA-ARGOS): Supporting development and validation of Infectious Disease Dx tests.</title>
        <authorList>
            <person name="Sproer C."/>
            <person name="Gronow S."/>
            <person name="Severitt S."/>
            <person name="Schroder I."/>
            <person name="Tallon L."/>
            <person name="Sadzewicz L."/>
            <person name="Zhao X."/>
            <person name="Boylan J."/>
            <person name="Ott S."/>
            <person name="Bowen H."/>
            <person name="Vavikolanu K."/>
            <person name="Mehta A."/>
            <person name="Aluvathingal J."/>
            <person name="Nadendla S."/>
            <person name="Lowell S."/>
            <person name="Myers T."/>
            <person name="Yan Y."/>
            <person name="Sichtig H."/>
        </authorList>
    </citation>
    <scope>NUCLEOTIDE SEQUENCE [LARGE SCALE GENOMIC DNA]</scope>
    <source>
        <strain evidence="4 6">FDAARGOS_902</strain>
    </source>
</reference>
<evidence type="ECO:0000313" key="5">
    <source>
        <dbReference type="Proteomes" id="UP000216867"/>
    </source>
</evidence>
<evidence type="ECO:0000313" key="3">
    <source>
        <dbReference type="EMBL" id="PAK97221.1"/>
    </source>
</evidence>
<protein>
    <submittedName>
        <fullName evidence="4">Amidohydrolase family protein</fullName>
    </submittedName>
    <submittedName>
        <fullName evidence="3">S-adenosylhomocysteine deaminase</fullName>
    </submittedName>
</protein>
<dbReference type="Gene3D" id="2.30.40.10">
    <property type="entry name" value="Urease, subunit C, domain 1"/>
    <property type="match status" value="1"/>
</dbReference>
<dbReference type="RefSeq" id="WP_009377527.1">
    <property type="nucleotide sequence ID" value="NZ_CBDRLP010000002.1"/>
</dbReference>
<dbReference type="SUPFAM" id="SSF51338">
    <property type="entry name" value="Composite domain of metallo-dependent hydrolases"/>
    <property type="match status" value="1"/>
</dbReference>
<dbReference type="EMBL" id="CP065682">
    <property type="protein sequence ID" value="QPS34734.1"/>
    <property type="molecule type" value="Genomic_DNA"/>
</dbReference>
<dbReference type="AlphaFoldDB" id="A0A269ZI12"/>
<dbReference type="Proteomes" id="UP000594979">
    <property type="component" value="Chromosome"/>
</dbReference>
<reference evidence="3 5" key="1">
    <citation type="submission" date="2017-04" db="EMBL/GenBank/DDBJ databases">
        <title>Kefir bacterial isolates.</title>
        <authorList>
            <person name="Kim Y."/>
            <person name="Blasche S."/>
            <person name="Patil K.R."/>
        </authorList>
    </citation>
    <scope>NUCLEOTIDE SEQUENCE [LARGE SCALE GENOMIC DNA]</scope>
    <source>
        <strain evidence="3 5">OG2</strain>
    </source>
</reference>
<dbReference type="Proteomes" id="UP000216867">
    <property type="component" value="Unassembled WGS sequence"/>
</dbReference>
<evidence type="ECO:0000313" key="4">
    <source>
        <dbReference type="EMBL" id="QPS34734.1"/>
    </source>
</evidence>
<dbReference type="InterPro" id="IPR011059">
    <property type="entry name" value="Metal-dep_hydrolase_composite"/>
</dbReference>
<feature type="domain" description="Amidohydrolase-related" evidence="2">
    <location>
        <begin position="66"/>
        <end position="417"/>
    </location>
</feature>
<proteinExistence type="predicted"/>
<dbReference type="SUPFAM" id="SSF51556">
    <property type="entry name" value="Metallo-dependent hydrolases"/>
    <property type="match status" value="1"/>
</dbReference>
<dbReference type="InterPro" id="IPR006680">
    <property type="entry name" value="Amidohydro-rel"/>
</dbReference>
<evidence type="ECO:0000259" key="2">
    <source>
        <dbReference type="Pfam" id="PF01979"/>
    </source>
</evidence>
<name>A0A269ZI12_9MICO</name>
<organism evidence="3 5">
    <name type="scientific">Brevibacterium casei</name>
    <dbReference type="NCBI Taxonomy" id="33889"/>
    <lineage>
        <taxon>Bacteria</taxon>
        <taxon>Bacillati</taxon>
        <taxon>Actinomycetota</taxon>
        <taxon>Actinomycetes</taxon>
        <taxon>Micrococcales</taxon>
        <taxon>Brevibacteriaceae</taxon>
        <taxon>Brevibacterium</taxon>
    </lineage>
</organism>
<gene>
    <name evidence="3" type="ORF">B8X04_01170</name>
    <name evidence="4" type="ORF">I6G59_05305</name>
</gene>
<dbReference type="PANTHER" id="PTHR43794:SF11">
    <property type="entry name" value="AMIDOHYDROLASE-RELATED DOMAIN-CONTAINING PROTEIN"/>
    <property type="match status" value="1"/>
</dbReference>
<dbReference type="PANTHER" id="PTHR43794">
    <property type="entry name" value="AMINOHYDROLASE SSNA-RELATED"/>
    <property type="match status" value="1"/>
</dbReference>
<dbReference type="GO" id="GO:0016810">
    <property type="term" value="F:hydrolase activity, acting on carbon-nitrogen (but not peptide) bonds"/>
    <property type="evidence" value="ECO:0007669"/>
    <property type="project" value="InterPro"/>
</dbReference>
<sequence length="500" mass="53042">MNPLRTLHEAPTLLVPEQVLMPHGPQRDCAVLVVDGRIAEVDSLDALASRPACLGANRIDLPRRLLMPGFIDAHHHLSQAFGKSLVFGEPSEIFARVWVPMEGHMDAEAIEVATRLAAWESLRGGFTTVADAGTRAGVDVARMAEATTEVGLRCVLGIIGNDLGGGVRTASVAEVRAAAEHHLSRWDDADLVHPSLAVSIPEAASDEALVVLAELTREAGSVFQTHLNEHLAAVERSLITGGERPLERLDRLGVLGPELLAAHATLVTPREIRLLAESGAAISYNPVASSWKGNAVAPALLLHELGVRMGLGTDGTRSDAFRLLDAAETAQRLTTGVASGDSSSGGGWTWLEKGLRGGADAVGLAGRVGEIAPGAHADLLVVDLDVPEFVPSWDLPWELVRLGNRDQIESVIVAGRLRLHRGWPVDWDGHGLLERARQAADRVVGGSPIIRVDPLSTEHRASWMKEHGAEVAQAESAVRAVDPYETPGPLSARGASGVRG</sequence>
<dbReference type="GeneID" id="99774808"/>
<dbReference type="InterPro" id="IPR032466">
    <property type="entry name" value="Metal_Hydrolase"/>
</dbReference>
<dbReference type="InterPro" id="IPR050287">
    <property type="entry name" value="MTA/SAH_deaminase"/>
</dbReference>
<evidence type="ECO:0000256" key="1">
    <source>
        <dbReference type="ARBA" id="ARBA00022801"/>
    </source>
</evidence>
<keyword evidence="1 4" id="KW-0378">Hydrolase</keyword>
<dbReference type="Gene3D" id="3.20.20.140">
    <property type="entry name" value="Metal-dependent hydrolases"/>
    <property type="match status" value="1"/>
</dbReference>